<dbReference type="InterPro" id="IPR038591">
    <property type="entry name" value="NolW-like_sf"/>
</dbReference>
<dbReference type="GO" id="GO:0015627">
    <property type="term" value="C:type II protein secretion system complex"/>
    <property type="evidence" value="ECO:0007669"/>
    <property type="project" value="TreeGrafter"/>
</dbReference>
<keyword evidence="11" id="KW-1185">Reference proteome</keyword>
<proteinExistence type="inferred from homology"/>
<dbReference type="InterPro" id="IPR050810">
    <property type="entry name" value="Bact_Secretion_Sys_Channel"/>
</dbReference>
<dbReference type="PANTHER" id="PTHR30332:SF24">
    <property type="entry name" value="SECRETIN GSPD-RELATED"/>
    <property type="match status" value="1"/>
</dbReference>
<dbReference type="PANTHER" id="PTHR30332">
    <property type="entry name" value="PROBABLE GENERAL SECRETION PATHWAY PROTEIN D"/>
    <property type="match status" value="1"/>
</dbReference>
<evidence type="ECO:0000256" key="5">
    <source>
        <dbReference type="RuleBase" id="RU004004"/>
    </source>
</evidence>
<accession>A0A5C5Z5X4</accession>
<evidence type="ECO:0000259" key="8">
    <source>
        <dbReference type="Pfam" id="PF00263"/>
    </source>
</evidence>
<evidence type="ECO:0000256" key="1">
    <source>
        <dbReference type="ARBA" id="ARBA00004370"/>
    </source>
</evidence>
<sequence>MLVVRPRDRWVSYSIHLVKCGKHVDAAVGNLLVHQTVFVCFLIMRCFLVVVFAGKPVLTATRRKRNVVSSRQNPAPSRVFRFGSAILLVIASATPAWCQLTANQLRGPESISAPLPVAPLPVEDVPNNPLENGPQTNGSTIRMNLQGEVALDALVGYLSKRLNIKFEYDEAIAKRQITIRTPEEIPIESLPILLGNVLRTEGLALIDSDREGWKRIVEVREMAPLSQIRRGSLARDPNAKPPTKITANITAPLSQSINPATPITQVFVLENLAATSVADVLRPFLSGEGANLAAVPESNTLIVTDYAASIDTLADLINLVDQPAGKAGFLIYEAKHQSAETLSVQVESLLQTKSSVNSNESKFEIVPQPLGNRIIIAGSTGLVSQAEQLLNRLDIELGVTTAVYRIRNTTAERINRLIGGFIEPPNDTESAYQSTVDEEGNLLIIRAPADVHRQIEKLIRELDTAVDSNESPIQFYKLKNASAIDVLYSLLALQEAVGAGYQTNANFYGPFGGVAQAGFPTTGLPGVFNPAMGYAGGNTGALGNNSSITQLPLTPNSGTRTALATQQSNPLARPTLASGRSGTNDAANGMRAGEFGAGQLRASGQLGSTLGGGFGAGGVATLPGGARVSADISTNSLIVYAPANTQPMYAKLIESLDQRRPQVLIEAKVVAVSTTDDYTLGVEVSAGDREGVKRLFKFSSFGLSEVNPDTGALRIIPGLGFNGTLIDPEVADVVVRALAQHQRSRVLAAPKILVNDNSTGTLESVVSVPFSSVNASDTVATTSLGGDQQAGTIITVTPHINEDDHLQLEFDVEFSTFSGQGADGLPPPRQIDRVGSIVTIPSGKTVVVGGLKRMGETNDFSGIPWAERIPVIRELTSRTDDNYSTTSFFLFIRPVVLRDSRFADLKYLSQNELNESCLPGDYPTSRPELIH</sequence>
<reference evidence="10 11" key="1">
    <citation type="submission" date="2019-02" db="EMBL/GenBank/DDBJ databases">
        <title>Deep-cultivation of Planctomycetes and their phenomic and genomic characterization uncovers novel biology.</title>
        <authorList>
            <person name="Wiegand S."/>
            <person name="Jogler M."/>
            <person name="Boedeker C."/>
            <person name="Pinto D."/>
            <person name="Vollmers J."/>
            <person name="Rivas-Marin E."/>
            <person name="Kohn T."/>
            <person name="Peeters S.H."/>
            <person name="Heuer A."/>
            <person name="Rast P."/>
            <person name="Oberbeckmann S."/>
            <person name="Bunk B."/>
            <person name="Jeske O."/>
            <person name="Meyerdierks A."/>
            <person name="Storesund J.E."/>
            <person name="Kallscheuer N."/>
            <person name="Luecker S."/>
            <person name="Lage O.M."/>
            <person name="Pohl T."/>
            <person name="Merkel B.J."/>
            <person name="Hornburger P."/>
            <person name="Mueller R.-W."/>
            <person name="Bruemmer F."/>
            <person name="Labrenz M."/>
            <person name="Spormann A.M."/>
            <person name="Op Den Camp H."/>
            <person name="Overmann J."/>
            <person name="Amann R."/>
            <person name="Jetten M.S.M."/>
            <person name="Mascher T."/>
            <person name="Medema M.H."/>
            <person name="Devos D.P."/>
            <person name="Kaster A.-K."/>
            <person name="Ovreas L."/>
            <person name="Rohde M."/>
            <person name="Galperin M.Y."/>
            <person name="Jogler C."/>
        </authorList>
    </citation>
    <scope>NUCLEOTIDE SEQUENCE [LARGE SCALE GENOMIC DNA]</scope>
    <source>
        <strain evidence="10 11">CA13</strain>
    </source>
</reference>
<keyword evidence="7" id="KW-0812">Transmembrane</keyword>
<comment type="caution">
    <text evidence="10">The sequence shown here is derived from an EMBL/GenBank/DDBJ whole genome shotgun (WGS) entry which is preliminary data.</text>
</comment>
<feature type="transmembrane region" description="Helical" evidence="7">
    <location>
        <begin position="36"/>
        <end position="58"/>
    </location>
</feature>
<keyword evidence="2" id="KW-0732">Signal</keyword>
<evidence type="ECO:0000313" key="10">
    <source>
        <dbReference type="EMBL" id="TWT82580.1"/>
    </source>
</evidence>
<dbReference type="AlphaFoldDB" id="A0A5C5Z5X4"/>
<keyword evidence="5" id="KW-0813">Transport</keyword>
<feature type="domain" description="NolW-like" evidence="9">
    <location>
        <begin position="607"/>
        <end position="662"/>
    </location>
</feature>
<evidence type="ECO:0000256" key="7">
    <source>
        <dbReference type="SAM" id="Phobius"/>
    </source>
</evidence>
<evidence type="ECO:0000256" key="2">
    <source>
        <dbReference type="ARBA" id="ARBA00022729"/>
    </source>
</evidence>
<name>A0A5C5Z5X4_9BACT</name>
<feature type="domain" description="Type II/III secretion system secretin-like" evidence="8">
    <location>
        <begin position="737"/>
        <end position="897"/>
    </location>
</feature>
<evidence type="ECO:0000256" key="6">
    <source>
        <dbReference type="SAM" id="MobiDB-lite"/>
    </source>
</evidence>
<evidence type="ECO:0000256" key="3">
    <source>
        <dbReference type="ARBA" id="ARBA00023136"/>
    </source>
</evidence>
<keyword evidence="3 7" id="KW-0472">Membrane</keyword>
<dbReference type="InterPro" id="IPR004846">
    <property type="entry name" value="T2SS/T3SS_dom"/>
</dbReference>
<dbReference type="Pfam" id="PF00263">
    <property type="entry name" value="Secretin"/>
    <property type="match status" value="1"/>
</dbReference>
<dbReference type="InterPro" id="IPR001775">
    <property type="entry name" value="GspD/PilQ"/>
</dbReference>
<dbReference type="PRINTS" id="PR00811">
    <property type="entry name" value="BCTERIALGSPD"/>
</dbReference>
<feature type="compositionally biased region" description="Polar residues" evidence="6">
    <location>
        <begin position="554"/>
        <end position="570"/>
    </location>
</feature>
<dbReference type="Proteomes" id="UP000315010">
    <property type="component" value="Unassembled WGS sequence"/>
</dbReference>
<organism evidence="10 11">
    <name type="scientific">Novipirellula herctigrandis</name>
    <dbReference type="NCBI Taxonomy" id="2527986"/>
    <lineage>
        <taxon>Bacteria</taxon>
        <taxon>Pseudomonadati</taxon>
        <taxon>Planctomycetota</taxon>
        <taxon>Planctomycetia</taxon>
        <taxon>Pirellulales</taxon>
        <taxon>Pirellulaceae</taxon>
        <taxon>Novipirellula</taxon>
    </lineage>
</organism>
<protein>
    <submittedName>
        <fullName evidence="10">Putative type II secretion system protein D</fullName>
    </submittedName>
</protein>
<dbReference type="InterPro" id="IPR005644">
    <property type="entry name" value="NolW-like"/>
</dbReference>
<evidence type="ECO:0000256" key="4">
    <source>
        <dbReference type="RuleBase" id="RU004003"/>
    </source>
</evidence>
<feature type="transmembrane region" description="Helical" evidence="7">
    <location>
        <begin position="79"/>
        <end position="97"/>
    </location>
</feature>
<comment type="subcellular location">
    <subcellularLocation>
        <location evidence="5">Cell outer membrane</location>
    </subcellularLocation>
    <subcellularLocation>
        <location evidence="1">Membrane</location>
    </subcellularLocation>
</comment>
<gene>
    <name evidence="10" type="primary">gspD_3</name>
    <name evidence="10" type="ORF">CA13_40430</name>
</gene>
<comment type="similarity">
    <text evidence="4">Belongs to the bacterial secretin family.</text>
</comment>
<dbReference type="Gene3D" id="3.30.1370.120">
    <property type="match status" value="4"/>
</dbReference>
<dbReference type="GO" id="GO:0009306">
    <property type="term" value="P:protein secretion"/>
    <property type="evidence" value="ECO:0007669"/>
    <property type="project" value="InterPro"/>
</dbReference>
<dbReference type="GO" id="GO:0009279">
    <property type="term" value="C:cell outer membrane"/>
    <property type="evidence" value="ECO:0007669"/>
    <property type="project" value="UniProtKB-SubCell"/>
</dbReference>
<feature type="domain" description="NolW-like" evidence="9">
    <location>
        <begin position="401"/>
        <end position="466"/>
    </location>
</feature>
<keyword evidence="7" id="KW-1133">Transmembrane helix</keyword>
<evidence type="ECO:0000259" key="9">
    <source>
        <dbReference type="Pfam" id="PF03958"/>
    </source>
</evidence>
<feature type="domain" description="NolW-like" evidence="9">
    <location>
        <begin position="264"/>
        <end position="324"/>
    </location>
</feature>
<dbReference type="Gene3D" id="3.55.50.30">
    <property type="match status" value="1"/>
</dbReference>
<dbReference type="Pfam" id="PF03958">
    <property type="entry name" value="Secretin_N"/>
    <property type="match status" value="3"/>
</dbReference>
<feature type="region of interest" description="Disordered" evidence="6">
    <location>
        <begin position="554"/>
        <end position="591"/>
    </location>
</feature>
<dbReference type="EMBL" id="SJPJ01000001">
    <property type="protein sequence ID" value="TWT82580.1"/>
    <property type="molecule type" value="Genomic_DNA"/>
</dbReference>
<evidence type="ECO:0000313" key="11">
    <source>
        <dbReference type="Proteomes" id="UP000315010"/>
    </source>
</evidence>